<dbReference type="Pfam" id="PF02806">
    <property type="entry name" value="Alpha-amylase_C"/>
    <property type="match status" value="1"/>
</dbReference>
<dbReference type="PRINTS" id="PR00110">
    <property type="entry name" value="ALPHAAMYLASE"/>
</dbReference>
<dbReference type="InterPro" id="IPR006046">
    <property type="entry name" value="Alpha_amylase"/>
</dbReference>
<evidence type="ECO:0000259" key="16">
    <source>
        <dbReference type="SMART" id="SM01066"/>
    </source>
</evidence>
<evidence type="ECO:0000256" key="4">
    <source>
        <dbReference type="ARBA" id="ARBA00012595"/>
    </source>
</evidence>
<evidence type="ECO:0000259" key="14">
    <source>
        <dbReference type="SMART" id="SM00632"/>
    </source>
</evidence>
<dbReference type="InterPro" id="IPR013783">
    <property type="entry name" value="Ig-like_fold"/>
</dbReference>
<dbReference type="Gene3D" id="2.60.40.1110">
    <property type="match status" value="2"/>
</dbReference>
<dbReference type="InterPro" id="IPR005323">
    <property type="entry name" value="CBM41_pullulanase"/>
</dbReference>
<evidence type="ECO:0000256" key="13">
    <source>
        <dbReference type="RuleBase" id="RU361134"/>
    </source>
</evidence>
<evidence type="ECO:0000256" key="8">
    <source>
        <dbReference type="ARBA" id="ARBA00022801"/>
    </source>
</evidence>
<dbReference type="InterPro" id="IPR013780">
    <property type="entry name" value="Glyco_hydro_b"/>
</dbReference>
<dbReference type="Pfam" id="PF03423">
    <property type="entry name" value="CBM_25"/>
    <property type="match status" value="1"/>
</dbReference>
<dbReference type="InterPro" id="IPR006048">
    <property type="entry name" value="A-amylase/branching_C"/>
</dbReference>
<dbReference type="PANTHER" id="PTHR43447">
    <property type="entry name" value="ALPHA-AMYLASE"/>
    <property type="match status" value="1"/>
</dbReference>
<evidence type="ECO:0000256" key="1">
    <source>
        <dbReference type="ARBA" id="ARBA00000548"/>
    </source>
</evidence>
<keyword evidence="9" id="KW-0106">Calcium</keyword>
<evidence type="ECO:0000256" key="5">
    <source>
        <dbReference type="ARBA" id="ARBA00017303"/>
    </source>
</evidence>
<dbReference type="Gene3D" id="2.60.40.10">
    <property type="entry name" value="Immunoglobulins"/>
    <property type="match status" value="1"/>
</dbReference>
<dbReference type="CDD" id="cd10315">
    <property type="entry name" value="CBM41_pullulanase"/>
    <property type="match status" value="2"/>
</dbReference>
<sequence>MEVSPPQESIRGTPWRTSYQPVSYRLDSKLGTEAEFKAMVEQCNATGVGIIADVVLHQTTGSDVAAGEQTGVAGTRYNGTTGDYPGFTGESNRYPDGVTAADFHDYNNGANISDYKNQQEVQEGRLSSMWDFDTSSEKVRQIQSDYLTKLYNMGVQGFRMDAVKHINNEDMKAIKDQMARKVGTSADDIYWIQEVIGNANEAPGIQPRNYLGTGTVTQFDYKSDLNAKFKGKIAALKDLSTRIGDLSQNPNAIESKDANVFVPNWDTARNDGAITYKNGSMYALANAFMLAYDYGTSRLLSDYKYDVNDNGAPGATETAVPDVDFSQTCSTKDADWNCQQRWTTTRGMIAFHNYVHGTAAEHWQDDGANSIAFSCSGKGFVAINNSTESKEAEYSTTMPDGEYCDVYAIQDCSKTVTVSGGKIKASVPAMQAIAIYGGATKATHPDFKVAVDPSTPDVVIPNNTVKPDDQTTTVWYKSTKKWGKVFVHHGAGSDWTAVPGEQMEGRDAQGYYKKTIDTKGEEHQICFNDGGDWDSDNGKNYLIAKGITQVGVENGALSVGNPEAVTGQTRLLVHYKPASDEFTANRGVYVWGKDAAGAELAGQHLAFTGEDCYGKVAEPKFDGTFNNLNFIITTDGWNKFGGDRSAKVAADGTAEVWVDGTGADDVTLDKAPADYRCTAQKVDVTIHYMRNDGLYFNAADADTKVPQWDVWTWNFNTNGFAAKFKSHDDWGGLALASFNNYAYPAAADGTSDFGMLRRYGADEWKRKDGGDDDIKMTASALVFDKATNSAKAEVWMLQDDSTVYTAR</sequence>
<feature type="domain" description="Alpha-amylase C-terminal" evidence="14">
    <location>
        <begin position="361"/>
        <end position="440"/>
    </location>
</feature>
<dbReference type="InterPro" id="IPR013784">
    <property type="entry name" value="Carb-bd-like_fold"/>
</dbReference>
<evidence type="ECO:0000256" key="7">
    <source>
        <dbReference type="ARBA" id="ARBA00022729"/>
    </source>
</evidence>
<feature type="domain" description="Carbohydrate binding module family 25" evidence="16">
    <location>
        <begin position="469"/>
        <end position="546"/>
    </location>
</feature>
<feature type="domain" description="Glycosyl hydrolase family 13 catalytic" evidence="15">
    <location>
        <begin position="2"/>
        <end position="352"/>
    </location>
</feature>
<accession>A0A8B3RIC4</accession>
<dbReference type="GO" id="GO:0005975">
    <property type="term" value="P:carbohydrate metabolic process"/>
    <property type="evidence" value="ECO:0007669"/>
    <property type="project" value="InterPro"/>
</dbReference>
<comment type="catalytic activity">
    <reaction evidence="1 13">
        <text>Endohydrolysis of (1-&gt;4)-alpha-D-glucosidic linkages in polysaccharides containing three or more (1-&gt;4)-alpha-linked D-glucose units.</text>
        <dbReference type="EC" id="3.2.1.1"/>
    </reaction>
</comment>
<comment type="similarity">
    <text evidence="3 12">Belongs to the glycosyl hydrolase 13 family.</text>
</comment>
<dbReference type="GO" id="GO:0004556">
    <property type="term" value="F:alpha-amylase activity"/>
    <property type="evidence" value="ECO:0007669"/>
    <property type="project" value="UniProtKB-UniRule"/>
</dbReference>
<dbReference type="GO" id="GO:2001070">
    <property type="term" value="F:starch binding"/>
    <property type="evidence" value="ECO:0007669"/>
    <property type="project" value="InterPro"/>
</dbReference>
<dbReference type="InterPro" id="IPR006047">
    <property type="entry name" value="GH13_cat_dom"/>
</dbReference>
<evidence type="ECO:0000313" key="18">
    <source>
        <dbReference type="Proteomes" id="UP000293613"/>
    </source>
</evidence>
<evidence type="ECO:0000313" key="17">
    <source>
        <dbReference type="EMBL" id="RYM94993.1"/>
    </source>
</evidence>
<dbReference type="EMBL" id="RSCO01000024">
    <property type="protein sequence ID" value="RYM94993.1"/>
    <property type="molecule type" value="Genomic_DNA"/>
</dbReference>
<evidence type="ECO:0000256" key="9">
    <source>
        <dbReference type="ARBA" id="ARBA00022837"/>
    </source>
</evidence>
<evidence type="ECO:0000256" key="10">
    <source>
        <dbReference type="ARBA" id="ARBA00023277"/>
    </source>
</evidence>
<dbReference type="Gene3D" id="2.60.40.1180">
    <property type="entry name" value="Golgi alpha-mannosidase II"/>
    <property type="match status" value="1"/>
</dbReference>
<dbReference type="InterPro" id="IPR031319">
    <property type="entry name" value="A-amylase_C"/>
</dbReference>
<comment type="cofactor">
    <cofactor evidence="2">
        <name>Ca(2+)</name>
        <dbReference type="ChEBI" id="CHEBI:29108"/>
    </cofactor>
</comment>
<proteinExistence type="inferred from homology"/>
<dbReference type="SMART" id="SM01066">
    <property type="entry name" value="CBM_25"/>
    <property type="match status" value="1"/>
</dbReference>
<evidence type="ECO:0000259" key="15">
    <source>
        <dbReference type="SMART" id="SM00642"/>
    </source>
</evidence>
<dbReference type="GO" id="GO:0046872">
    <property type="term" value="F:metal ion binding"/>
    <property type="evidence" value="ECO:0007669"/>
    <property type="project" value="UniProtKB-KW"/>
</dbReference>
<dbReference type="SUPFAM" id="SSF51011">
    <property type="entry name" value="Glycosyl hydrolase domain"/>
    <property type="match status" value="1"/>
</dbReference>
<protein>
    <recommendedName>
        <fullName evidence="5 13">Alpha-amylase</fullName>
        <ecNumber evidence="4 13">3.2.1.1</ecNumber>
    </recommendedName>
</protein>
<dbReference type="Pfam" id="PF00128">
    <property type="entry name" value="Alpha-amylase"/>
    <property type="match status" value="1"/>
</dbReference>
<name>A0A8B3RIC4_BIFAN</name>
<dbReference type="InterPro" id="IPR017853">
    <property type="entry name" value="GH"/>
</dbReference>
<keyword evidence="6" id="KW-0479">Metal-binding</keyword>
<dbReference type="SUPFAM" id="SSF49452">
    <property type="entry name" value="Starch-binding domain-like"/>
    <property type="match status" value="2"/>
</dbReference>
<keyword evidence="10 13" id="KW-0119">Carbohydrate metabolism</keyword>
<dbReference type="InterPro" id="IPR005085">
    <property type="entry name" value="CBM25"/>
</dbReference>
<reference evidence="17 18" key="1">
    <citation type="journal article" date="2019" name="Appl. Environ. Microbiol.">
        <title>Dissecting the evolutionary development of the Bifidobacterium animalis species through comparative genomics analyses.</title>
        <authorList>
            <person name="Lugli G.A."/>
            <person name="Mancino W."/>
            <person name="Milani C."/>
            <person name="Duranti S."/>
            <person name="Mancabelli L."/>
            <person name="Napoli S."/>
            <person name="Mangifesta M."/>
            <person name="Viappiani A."/>
            <person name="Anzalone R."/>
            <person name="Longhi G."/>
            <person name="van Sinderen D."/>
            <person name="Ventura M."/>
            <person name="Turroni F."/>
        </authorList>
    </citation>
    <scope>NUCLEOTIDE SEQUENCE [LARGE SCALE GENOMIC DNA]</scope>
    <source>
        <strain evidence="17 18">2011B</strain>
    </source>
</reference>
<dbReference type="Proteomes" id="UP000293613">
    <property type="component" value="Unassembled WGS sequence"/>
</dbReference>
<keyword evidence="7" id="KW-0732">Signal</keyword>
<evidence type="ECO:0000256" key="12">
    <source>
        <dbReference type="RuleBase" id="RU003615"/>
    </source>
</evidence>
<keyword evidence="11 13" id="KW-0326">Glycosidase</keyword>
<evidence type="ECO:0000256" key="6">
    <source>
        <dbReference type="ARBA" id="ARBA00022723"/>
    </source>
</evidence>
<dbReference type="Pfam" id="PF03714">
    <property type="entry name" value="PUD"/>
    <property type="match status" value="2"/>
</dbReference>
<evidence type="ECO:0000256" key="3">
    <source>
        <dbReference type="ARBA" id="ARBA00008061"/>
    </source>
</evidence>
<dbReference type="Gene3D" id="3.20.20.80">
    <property type="entry name" value="Glycosidases"/>
    <property type="match status" value="1"/>
</dbReference>
<dbReference type="SMART" id="SM00632">
    <property type="entry name" value="Aamy_C"/>
    <property type="match status" value="1"/>
</dbReference>
<dbReference type="SMART" id="SM00642">
    <property type="entry name" value="Aamy"/>
    <property type="match status" value="1"/>
</dbReference>
<dbReference type="AlphaFoldDB" id="A0A8B3RIC4"/>
<keyword evidence="8 13" id="KW-0378">Hydrolase</keyword>
<gene>
    <name evidence="17" type="ORF">PG2011B_0955</name>
</gene>
<comment type="caution">
    <text evidence="17">The sequence shown here is derived from an EMBL/GenBank/DDBJ whole genome shotgun (WGS) entry which is preliminary data.</text>
</comment>
<dbReference type="SUPFAM" id="SSF51445">
    <property type="entry name" value="(Trans)glycosidases"/>
    <property type="match status" value="1"/>
</dbReference>
<evidence type="ECO:0000256" key="11">
    <source>
        <dbReference type="ARBA" id="ARBA00023295"/>
    </source>
</evidence>
<dbReference type="EC" id="3.2.1.1" evidence="4 13"/>
<evidence type="ECO:0000256" key="2">
    <source>
        <dbReference type="ARBA" id="ARBA00001913"/>
    </source>
</evidence>
<organism evidence="17 18">
    <name type="scientific">Bifidobacterium animalis subsp. lactis</name>
    <name type="common">Bifidobacterium lactis</name>
    <dbReference type="NCBI Taxonomy" id="302911"/>
    <lineage>
        <taxon>Bacteria</taxon>
        <taxon>Bacillati</taxon>
        <taxon>Actinomycetota</taxon>
        <taxon>Actinomycetes</taxon>
        <taxon>Bifidobacteriales</taxon>
        <taxon>Bifidobacteriaceae</taxon>
        <taxon>Bifidobacterium</taxon>
    </lineage>
</organism>